<accession>A0A7C4RRT5</accession>
<proteinExistence type="predicted"/>
<name>A0A7C4RRT5_9BACT</name>
<evidence type="ECO:0000313" key="1">
    <source>
        <dbReference type="EMBL" id="HGU33054.1"/>
    </source>
</evidence>
<dbReference type="AlphaFoldDB" id="A0A7C4RRT5"/>
<gene>
    <name evidence="1" type="ORF">ENS29_09390</name>
</gene>
<reference evidence="1" key="1">
    <citation type="journal article" date="2020" name="mSystems">
        <title>Genome- and Community-Level Interaction Insights into Carbon Utilization and Element Cycling Functions of Hydrothermarchaeota in Hydrothermal Sediment.</title>
        <authorList>
            <person name="Zhou Z."/>
            <person name="Liu Y."/>
            <person name="Xu W."/>
            <person name="Pan J."/>
            <person name="Luo Z.H."/>
            <person name="Li M."/>
        </authorList>
    </citation>
    <scope>NUCLEOTIDE SEQUENCE [LARGE SCALE GENOMIC DNA]</scope>
    <source>
        <strain evidence="1">SpSt-477</strain>
    </source>
</reference>
<organism evidence="1">
    <name type="scientific">Desulfatirhabdium butyrativorans</name>
    <dbReference type="NCBI Taxonomy" id="340467"/>
    <lineage>
        <taxon>Bacteria</taxon>
        <taxon>Pseudomonadati</taxon>
        <taxon>Thermodesulfobacteriota</taxon>
        <taxon>Desulfobacteria</taxon>
        <taxon>Desulfobacterales</taxon>
        <taxon>Desulfatirhabdiaceae</taxon>
        <taxon>Desulfatirhabdium</taxon>
    </lineage>
</organism>
<sequence>MIEITVKVPIDVRDLIAGAGETIYLEALSQVAFRRISYFQKQLEELKHRIRFFEQKYNKPFNVFVLDVPDTVEGHDDWIEWTYLMKASDELSKKVEKLSLLKGS</sequence>
<dbReference type="EMBL" id="DSUH01000221">
    <property type="protein sequence ID" value="HGU33054.1"/>
    <property type="molecule type" value="Genomic_DNA"/>
</dbReference>
<comment type="caution">
    <text evidence="1">The sequence shown here is derived from an EMBL/GenBank/DDBJ whole genome shotgun (WGS) entry which is preliminary data.</text>
</comment>
<protein>
    <submittedName>
        <fullName evidence="1">Uncharacterized protein</fullName>
    </submittedName>
</protein>